<dbReference type="EMBL" id="CP015101">
    <property type="protein sequence ID" value="ASJ05091.1"/>
    <property type="molecule type" value="Genomic_DNA"/>
</dbReference>
<evidence type="ECO:0000259" key="1">
    <source>
        <dbReference type="Pfam" id="PF00294"/>
    </source>
</evidence>
<dbReference type="GO" id="GO:0016301">
    <property type="term" value="F:kinase activity"/>
    <property type="evidence" value="ECO:0007669"/>
    <property type="project" value="UniProtKB-KW"/>
</dbReference>
<dbReference type="SUPFAM" id="SSF53613">
    <property type="entry name" value="Ribokinase-like"/>
    <property type="match status" value="1"/>
</dbReference>
<gene>
    <name evidence="2" type="ORF">A3L01_06815</name>
</gene>
<feature type="domain" description="Carbohydrate kinase PfkB" evidence="1">
    <location>
        <begin position="178"/>
        <end position="260"/>
    </location>
</feature>
<dbReference type="KEGG" id="tbs:A3L01_06815"/>
<reference evidence="2 3" key="1">
    <citation type="submission" date="2016-04" db="EMBL/GenBank/DDBJ databases">
        <title>Complete genome sequence of Thermococcus barossii type strain SHCK-94.</title>
        <authorList>
            <person name="Oger P.M."/>
        </authorList>
    </citation>
    <scope>NUCLEOTIDE SEQUENCE [LARGE SCALE GENOMIC DNA]</scope>
    <source>
        <strain evidence="2 3">SHCK-94</strain>
    </source>
</reference>
<dbReference type="AlphaFoldDB" id="A0A2Z2MS40"/>
<name>A0A2Z2MS40_9EURY</name>
<evidence type="ECO:0000313" key="2">
    <source>
        <dbReference type="EMBL" id="ASJ05091.1"/>
    </source>
</evidence>
<sequence>MKCLLAGHLVIDRIIKGSRFETRIGGGVYYSAITLANFCDVEVLTSVGEDFPGEWLDELADLGIRLKLLPSENSTSYELRYLDANRRELRLLSRAAPIRDVPSGSYDMVMLNPVAGEISPEDASRFKRLSDYIIADVQGFVRVPETGPVRFKNINASFLRGISVLHADLKETRHLRNFNPGDVEVFLVTNGAQPGFAYLRGKRYTYRPVEVDVEESTGAGDVFLASFAHFYSQCPFIQALKRASAFTALFLEHRDFSFSMEDVDKLAMKVQVERLNDINP</sequence>
<accession>A0A2Z2MS40</accession>
<dbReference type="Proteomes" id="UP000250272">
    <property type="component" value="Chromosome"/>
</dbReference>
<dbReference type="RefSeq" id="WP_088865097.1">
    <property type="nucleotide sequence ID" value="NZ_CP015101.1"/>
</dbReference>
<evidence type="ECO:0000313" key="3">
    <source>
        <dbReference type="Proteomes" id="UP000250272"/>
    </source>
</evidence>
<organism evidence="2 3">
    <name type="scientific">Thermococcus barossii</name>
    <dbReference type="NCBI Taxonomy" id="54077"/>
    <lineage>
        <taxon>Archaea</taxon>
        <taxon>Methanobacteriati</taxon>
        <taxon>Methanobacteriota</taxon>
        <taxon>Thermococci</taxon>
        <taxon>Thermococcales</taxon>
        <taxon>Thermococcaceae</taxon>
        <taxon>Thermococcus</taxon>
    </lineage>
</organism>
<protein>
    <submittedName>
        <fullName evidence="2">Carbohydrate kinase</fullName>
    </submittedName>
</protein>
<dbReference type="InterPro" id="IPR011611">
    <property type="entry name" value="PfkB_dom"/>
</dbReference>
<dbReference type="Pfam" id="PF00294">
    <property type="entry name" value="PfkB"/>
    <property type="match status" value="1"/>
</dbReference>
<dbReference type="InterPro" id="IPR029056">
    <property type="entry name" value="Ribokinase-like"/>
</dbReference>
<dbReference type="OrthoDB" id="26949at2157"/>
<dbReference type="GeneID" id="33326473"/>
<keyword evidence="3" id="KW-1185">Reference proteome</keyword>
<keyword evidence="2" id="KW-0418">Kinase</keyword>
<dbReference type="Gene3D" id="3.40.1190.20">
    <property type="match status" value="1"/>
</dbReference>
<proteinExistence type="predicted"/>
<keyword evidence="2" id="KW-0808">Transferase</keyword>